<dbReference type="Gene3D" id="1.10.10.2360">
    <property type="match status" value="1"/>
</dbReference>
<dbReference type="PANTHER" id="PTHR23198:SF6">
    <property type="entry name" value="NUCLEAR PORE COMPLEX PROTEIN NUP98-NUP96"/>
    <property type="match status" value="1"/>
</dbReference>
<dbReference type="Pfam" id="PF13634">
    <property type="entry name" value="Nucleoporin_FG"/>
    <property type="match status" value="3"/>
</dbReference>
<keyword evidence="6" id="KW-0509">mRNA transport</keyword>
<evidence type="ECO:0000256" key="8">
    <source>
        <dbReference type="ARBA" id="ARBA00023010"/>
    </source>
</evidence>
<feature type="compositionally biased region" description="Polar residues" evidence="12">
    <location>
        <begin position="568"/>
        <end position="577"/>
    </location>
</feature>
<feature type="compositionally biased region" description="Polar residues" evidence="12">
    <location>
        <begin position="453"/>
        <end position="463"/>
    </location>
</feature>
<evidence type="ECO:0000256" key="12">
    <source>
        <dbReference type="SAM" id="MobiDB-lite"/>
    </source>
</evidence>
<evidence type="ECO:0000313" key="15">
    <source>
        <dbReference type="Proteomes" id="UP001274830"/>
    </source>
</evidence>
<dbReference type="GO" id="GO:0003723">
    <property type="term" value="F:RNA binding"/>
    <property type="evidence" value="ECO:0007669"/>
    <property type="project" value="TreeGrafter"/>
</dbReference>
<feature type="compositionally biased region" description="Gly residues" evidence="12">
    <location>
        <begin position="1963"/>
        <end position="1973"/>
    </location>
</feature>
<keyword evidence="8" id="KW-0811">Translocation</keyword>
<dbReference type="InterPro" id="IPR037665">
    <property type="entry name" value="Nucleoporin_S59-like"/>
</dbReference>
<dbReference type="GO" id="GO:0017056">
    <property type="term" value="F:structural constituent of nuclear pore"/>
    <property type="evidence" value="ECO:0007669"/>
    <property type="project" value="InterPro"/>
</dbReference>
<feature type="coiled-coil region" evidence="11">
    <location>
        <begin position="1899"/>
        <end position="1930"/>
    </location>
</feature>
<feature type="compositionally biased region" description="Low complexity" evidence="12">
    <location>
        <begin position="612"/>
        <end position="627"/>
    </location>
</feature>
<evidence type="ECO:0000256" key="10">
    <source>
        <dbReference type="ARBA" id="ARBA00023242"/>
    </source>
</evidence>
<reference evidence="14" key="1">
    <citation type="submission" date="2023-07" db="EMBL/GenBank/DDBJ databases">
        <title>Black Yeasts Isolated from many extreme environments.</title>
        <authorList>
            <person name="Coleine C."/>
            <person name="Stajich J.E."/>
            <person name="Selbmann L."/>
        </authorList>
    </citation>
    <scope>NUCLEOTIDE SEQUENCE</scope>
    <source>
        <strain evidence="14">CCFEE 5485</strain>
    </source>
</reference>
<feature type="region of interest" description="Disordered" evidence="12">
    <location>
        <begin position="322"/>
        <end position="549"/>
    </location>
</feature>
<feature type="region of interest" description="Disordered" evidence="12">
    <location>
        <begin position="1066"/>
        <end position="1166"/>
    </location>
</feature>
<dbReference type="PANTHER" id="PTHR23198">
    <property type="entry name" value="NUCLEOPORIN"/>
    <property type="match status" value="1"/>
</dbReference>
<dbReference type="InterPro" id="IPR007230">
    <property type="entry name" value="Nup98_auto-Pept-S59_dom"/>
</dbReference>
<dbReference type="FunFam" id="3.30.1610.10:FF:000003">
    <property type="entry name" value="Nucleoporin SONB, putative"/>
    <property type="match status" value="1"/>
</dbReference>
<sequence>MSFGFGNNNNSGSTFGGFGNTNNNNSSSGSGFGANNNTSTGGSLFGGSTATAGGFGGFGASNTQQSNPFAANKPAFGATATTSGGGGLFGGGTSTSGGFGAGGAGGFGNTANTSTGFGNNAGGGGSLFGNTSNNASTGFGGSGTTGSNPFSTSTNNASTGFGASNTTGGGGGFGGFGASTASAGNNNQGTATVPFQAIQEKEPTGTGTQSFQSVTFQEPYKNKSFEELRTEDYAQGRKYGNANGQAGAFGQSTGFGGFGNNNNNATAQTTSAGGMFGSTTATSGNSFGGFGSTQQNTNPTSGFGANTGGGLFGNQNKPAGGGLFGNNSSTSAAPASNPFGGTTGTTGGGLFGNNNSTAGFGANNSSTTTGGGLFGNNNAAQPQQQNSAFGQSSTTSGGGLFGNAQNKPATGGLFGNTATQNTGGGLFGNANNNTQQASSNPFGQSGTTGGSLFGNNNQQTQNKPAFGNFGQTNNTTNSFGAGNNNTSGGLFGNTNQQQNTAGGGLFGNQNKPAAGGLFGNSTNNNTTGGGLFGNTNNQQQNAGGSLFGNNNNNAGGSLFGNSQNKALGNSLFGNTGPSNSGGSLFGNSQSNQNNGNSLFGNTNQNQQSSLFGNTNNQQQQGGQPQNQLFASVTGAPYGNEQLFASLATSNPPIGPLATPLNGAKPVPRKTPSLMTSMRLNSPVYTPRGGSVGRNGGYGFSYSTYGTPGSAFTGSLTPGASSLLRPTGSFSSGLSSRLNKSISMGNLRGDGTPGESRPSLLRESAFSPPGSSGRYGNGSVRKLNIDRSLRTDLFGKAPEAEQPSRRVRYDSTAETPDEIPREQSSNALVRTESQNTEQEDDQRSPGLMKAPPAPKQANGPPRQPEMSQVNGSNGGLSSVPEDGVPQRPGSAPATQQKPAPSAGVRKDNEVGDYFTEPKLRDLRNMSRQQLQKLGKFVVGREGVGRIEFSACDLSTTQLDDICGGIVRLIPRSATVYQDDSDKPAMGKALNVPSIIHLHNSWPRSQGGRKAVSAKEGREYDKHIARLKRVGGTKFVNYDADTGVWTFSVDHFTTYGLDDDDEDFTETEVAETSGLSDAPATPNDQRDETMQSVETPTGEMDDTFQFQLTRRSENKVPGGFEDQGVSNDYDDPSADEEMAEQSQHVDEDEQFRSSGGAVQAPSPGAMDRYHSSLMEDEQTGEMDMDMDAAGDEEDEPEIMPGSFAPQEAKMLRSILKPSRGLDDFASPEKLATESWEDQLQRTMSPKKRDRGALREMQQSFMKAREQDNVVESPFKQSIVGRSTMGQSTLGQSALNQSYLAQKSAKKGKVSMADTMGGESAAFRTSMDIMKSLWQDDGKGRKTGSGAKGFEYPYSKKARLSTSDGLDSNDAAFHNALKPSFSADGTMVFAGVGAAAPELVENKLPVVGEHKDVRFAAFVPPVGLINATLGAMQAKSDFKEATGPGMPSANLATEVTFQDLAQQVGSDKSAKHESAIWRLCSVLFDHLEIGCAGIKDEVPQEEWKAFGAQMRRDAFVSLWSKQITADVDAAVQRAKSAEEKALLLLTKNDVVGACEVLVTAKNFRLATLVAQLPGSATTRQVMKNQIQAWRKRKDWSEMSDSIRALYSILAGDVCNVAGATGASEDRIESFVLCERFDLDWKQSLALRVLCGGHATLHEAIKAFDKDIKAGQETAQPTSTFDGGDVDVLMALLRLYAAPREHTEVQMAALCEPSTISGSAMNSRVAWQLAIMLSCKSIARLPQEKIAQLTLEFGSQLEAADHVVEAVWVLLYLKDRAERGRAVTMLLQRKAAKLEIVADALVNKLHIPEASISAALALLAKANGDMFTQTAHLLNAKEVSQAHDILIEAVGPQAIIEEDYESLAELLHRFQDGHNPPGWEKGGAVYKAFLELVHSSPGHRSSRKSKNELIRNVKRGLRRAEEESEGRARGLEERVAAVEMGRVVEKVEMELAEESGGGRSKSQRPGSKGGKGDLGLGMGLLEKYRGEVGKVV</sequence>
<evidence type="ECO:0000256" key="5">
    <source>
        <dbReference type="ARBA" id="ARBA00022813"/>
    </source>
</evidence>
<keyword evidence="5" id="KW-0068">Autocatalytic cleavage</keyword>
<dbReference type="SUPFAM" id="SSF82215">
    <property type="entry name" value="C-terminal autoproteolytic domain of nucleoporin nup98"/>
    <property type="match status" value="1"/>
</dbReference>
<feature type="compositionally biased region" description="Polar residues" evidence="12">
    <location>
        <begin position="821"/>
        <end position="835"/>
    </location>
</feature>
<comment type="similarity">
    <text evidence="2">Belongs to the nucleoporin GLFG family.</text>
</comment>
<dbReference type="Pfam" id="PF04096">
    <property type="entry name" value="Nucleoporin2"/>
    <property type="match status" value="1"/>
</dbReference>
<feature type="compositionally biased region" description="Low complexity" evidence="12">
    <location>
        <begin position="375"/>
        <end position="386"/>
    </location>
</feature>
<feature type="compositionally biased region" description="Low complexity" evidence="12">
    <location>
        <begin position="578"/>
        <end position="605"/>
    </location>
</feature>
<comment type="caution">
    <text evidence="14">The sequence shown here is derived from an EMBL/GenBank/DDBJ whole genome shotgun (WGS) entry which is preliminary data.</text>
</comment>
<feature type="compositionally biased region" description="Basic and acidic residues" evidence="12">
    <location>
        <begin position="797"/>
        <end position="810"/>
    </location>
</feature>
<feature type="compositionally biased region" description="Low complexity" evidence="12">
    <location>
        <begin position="466"/>
        <end position="480"/>
    </location>
</feature>
<keyword evidence="15" id="KW-1185">Reference proteome</keyword>
<accession>A0AAE0WQA0</accession>
<evidence type="ECO:0000256" key="1">
    <source>
        <dbReference type="ARBA" id="ARBA00004567"/>
    </source>
</evidence>
<keyword evidence="9" id="KW-0906">Nuclear pore complex</keyword>
<feature type="region of interest" description="Disordered" evidence="12">
    <location>
        <begin position="568"/>
        <end position="630"/>
    </location>
</feature>
<keyword evidence="11" id="KW-0175">Coiled coil</keyword>
<dbReference type="InterPro" id="IPR025574">
    <property type="entry name" value="Nucleoporin_FG_rpt"/>
</dbReference>
<feature type="region of interest" description="Disordered" evidence="12">
    <location>
        <begin position="1946"/>
        <end position="1973"/>
    </location>
</feature>
<evidence type="ECO:0000256" key="7">
    <source>
        <dbReference type="ARBA" id="ARBA00022927"/>
    </source>
</evidence>
<feature type="compositionally biased region" description="Polar residues" evidence="12">
    <location>
        <begin position="481"/>
        <end position="500"/>
    </location>
</feature>
<dbReference type="GO" id="GO:0008139">
    <property type="term" value="F:nuclear localization sequence binding"/>
    <property type="evidence" value="ECO:0007669"/>
    <property type="project" value="TreeGrafter"/>
</dbReference>
<dbReference type="Proteomes" id="UP001274830">
    <property type="component" value="Unassembled WGS sequence"/>
</dbReference>
<dbReference type="Gene3D" id="1.25.40.690">
    <property type="match status" value="1"/>
</dbReference>
<dbReference type="Gene3D" id="3.30.1610.10">
    <property type="entry name" value="Peptidase S59, nucleoporin"/>
    <property type="match status" value="1"/>
</dbReference>
<dbReference type="GO" id="GO:0006405">
    <property type="term" value="P:RNA export from nucleus"/>
    <property type="evidence" value="ECO:0007669"/>
    <property type="project" value="TreeGrafter"/>
</dbReference>
<comment type="subcellular location">
    <subcellularLocation>
        <location evidence="1">Nucleus</location>
        <location evidence="1">Nuclear pore complex</location>
    </subcellularLocation>
</comment>
<gene>
    <name evidence="14" type="ORF">LTR78_004201</name>
</gene>
<name>A0AAE0WQA0_9PEZI</name>
<feature type="compositionally biased region" description="Low complexity" evidence="12">
    <location>
        <begin position="326"/>
        <end position="340"/>
    </location>
</feature>
<dbReference type="GO" id="GO:0034398">
    <property type="term" value="P:telomere tethering at nuclear periphery"/>
    <property type="evidence" value="ECO:0007669"/>
    <property type="project" value="TreeGrafter"/>
</dbReference>
<dbReference type="GO" id="GO:0044614">
    <property type="term" value="C:nuclear pore cytoplasmic filaments"/>
    <property type="evidence" value="ECO:0007669"/>
    <property type="project" value="TreeGrafter"/>
</dbReference>
<dbReference type="Pfam" id="PF12110">
    <property type="entry name" value="Nup96"/>
    <property type="match status" value="1"/>
</dbReference>
<evidence type="ECO:0000256" key="11">
    <source>
        <dbReference type="SAM" id="Coils"/>
    </source>
</evidence>
<evidence type="ECO:0000256" key="4">
    <source>
        <dbReference type="ARBA" id="ARBA00022737"/>
    </source>
</evidence>
<evidence type="ECO:0000256" key="6">
    <source>
        <dbReference type="ARBA" id="ARBA00022816"/>
    </source>
</evidence>
<organism evidence="14 15">
    <name type="scientific">Recurvomyces mirabilis</name>
    <dbReference type="NCBI Taxonomy" id="574656"/>
    <lineage>
        <taxon>Eukaryota</taxon>
        <taxon>Fungi</taxon>
        <taxon>Dikarya</taxon>
        <taxon>Ascomycota</taxon>
        <taxon>Pezizomycotina</taxon>
        <taxon>Dothideomycetes</taxon>
        <taxon>Dothideomycetidae</taxon>
        <taxon>Mycosphaerellales</taxon>
        <taxon>Teratosphaeriaceae</taxon>
        <taxon>Recurvomyces</taxon>
    </lineage>
</organism>
<proteinExistence type="inferred from homology"/>
<evidence type="ECO:0000256" key="2">
    <source>
        <dbReference type="ARBA" id="ARBA00008926"/>
    </source>
</evidence>
<feature type="compositionally biased region" description="Low complexity" evidence="12">
    <location>
        <begin position="429"/>
        <end position="440"/>
    </location>
</feature>
<dbReference type="PROSITE" id="PS51434">
    <property type="entry name" value="NUP_C"/>
    <property type="match status" value="1"/>
</dbReference>
<keyword evidence="3" id="KW-0813">Transport</keyword>
<feature type="region of interest" description="Disordered" evidence="12">
    <location>
        <begin position="740"/>
        <end position="778"/>
    </location>
</feature>
<evidence type="ECO:0000256" key="9">
    <source>
        <dbReference type="ARBA" id="ARBA00023132"/>
    </source>
</evidence>
<feature type="compositionally biased region" description="Low complexity" evidence="12">
    <location>
        <begin position="359"/>
        <end position="368"/>
    </location>
</feature>
<dbReference type="GO" id="GO:0051028">
    <property type="term" value="P:mRNA transport"/>
    <property type="evidence" value="ECO:0007669"/>
    <property type="project" value="UniProtKB-KW"/>
</dbReference>
<feature type="domain" description="Peptidase S59" evidence="13">
    <location>
        <begin position="909"/>
        <end position="1050"/>
    </location>
</feature>
<keyword evidence="4" id="KW-0677">Repeat</keyword>
<keyword evidence="7" id="KW-0653">Protein transport</keyword>
<evidence type="ECO:0000313" key="14">
    <source>
        <dbReference type="EMBL" id="KAK3676009.1"/>
    </source>
</evidence>
<dbReference type="GO" id="GO:0000973">
    <property type="term" value="P:post-transcriptional tethering of RNA polymerase II gene DNA at nuclear periphery"/>
    <property type="evidence" value="ECO:0007669"/>
    <property type="project" value="TreeGrafter"/>
</dbReference>
<evidence type="ECO:0000259" key="13">
    <source>
        <dbReference type="PROSITE" id="PS51434"/>
    </source>
</evidence>
<protein>
    <recommendedName>
        <fullName evidence="13">Peptidase S59 domain-containing protein</fullName>
    </recommendedName>
</protein>
<dbReference type="EMBL" id="JAUTXT010000012">
    <property type="protein sequence ID" value="KAK3676009.1"/>
    <property type="molecule type" value="Genomic_DNA"/>
</dbReference>
<evidence type="ECO:0000256" key="3">
    <source>
        <dbReference type="ARBA" id="ARBA00022448"/>
    </source>
</evidence>
<feature type="region of interest" description="Disordered" evidence="12">
    <location>
        <begin position="792"/>
        <end position="909"/>
    </location>
</feature>
<dbReference type="GO" id="GO:0006606">
    <property type="term" value="P:protein import into nucleus"/>
    <property type="evidence" value="ECO:0007669"/>
    <property type="project" value="TreeGrafter"/>
</dbReference>
<dbReference type="InterPro" id="IPR021967">
    <property type="entry name" value="Nup98_C"/>
</dbReference>
<keyword evidence="10" id="KW-0539">Nucleus</keyword>
<feature type="compositionally biased region" description="Gly residues" evidence="12">
    <location>
        <begin position="341"/>
        <end position="351"/>
    </location>
</feature>
<feature type="compositionally biased region" description="Acidic residues" evidence="12">
    <location>
        <begin position="1126"/>
        <end position="1137"/>
    </location>
</feature>
<dbReference type="InterPro" id="IPR036903">
    <property type="entry name" value="Nup98_auto-Pept-S59_dom_sf"/>
</dbReference>
<dbReference type="FunFam" id="1.10.10.2360:FF:000001">
    <property type="entry name" value="Nuclear pore complex protein Nup98-Nup96"/>
    <property type="match status" value="1"/>
</dbReference>